<comment type="function">
    <text evidence="4 5">Required for flagellar hook formation. May act as a scaffolding protein.</text>
</comment>
<protein>
    <recommendedName>
        <fullName evidence="2 5">Basal-body rod modification protein FlgD</fullName>
    </recommendedName>
</protein>
<keyword evidence="7" id="KW-0966">Cell projection</keyword>
<name>A0A9X1DBS3_9SPHN</name>
<evidence type="ECO:0000313" key="8">
    <source>
        <dbReference type="Proteomes" id="UP001138757"/>
    </source>
</evidence>
<evidence type="ECO:0000313" key="7">
    <source>
        <dbReference type="EMBL" id="MBT2187072.1"/>
    </source>
</evidence>
<comment type="similarity">
    <text evidence="1 5">Belongs to the FlgD family.</text>
</comment>
<keyword evidence="8" id="KW-1185">Reference proteome</keyword>
<dbReference type="Proteomes" id="UP001138757">
    <property type="component" value="Unassembled WGS sequence"/>
</dbReference>
<proteinExistence type="inferred from homology"/>
<sequence length="228" mass="23514">MTTTSTDNKVTSPWTVDSSTAVTNRNLAQTTTKDNSTIDMNGFMKLLTTQMQYQDPFSPMDNSQMVAQMAQFSQLASATQSNTLLGNIADSVGGGRLSDAASWIGKSMLVKSNIATPDSSGSYAGELTLGADSNNVSVDLVDGSGTVVKTLQLGAQKAGAVPFYWDGKNEAGEFAGGQALKVQVSGAAPKQIATWATIAAIQSPASGASAQLITALGNYSATDALRLG</sequence>
<dbReference type="AlphaFoldDB" id="A0A9X1DBS3"/>
<dbReference type="InterPro" id="IPR005648">
    <property type="entry name" value="FlgD"/>
</dbReference>
<evidence type="ECO:0000256" key="2">
    <source>
        <dbReference type="ARBA" id="ARBA00016013"/>
    </source>
</evidence>
<dbReference type="RefSeq" id="WP_214622822.1">
    <property type="nucleotide sequence ID" value="NZ_JAHGAW010000005.1"/>
</dbReference>
<accession>A0A9X1DBS3</accession>
<keyword evidence="7" id="KW-0969">Cilium</keyword>
<dbReference type="Gene3D" id="2.60.40.4070">
    <property type="match status" value="1"/>
</dbReference>
<keyword evidence="3 5" id="KW-1005">Bacterial flagellum biogenesis</keyword>
<evidence type="ECO:0000256" key="5">
    <source>
        <dbReference type="RuleBase" id="RU362076"/>
    </source>
</evidence>
<reference evidence="7" key="1">
    <citation type="submission" date="2021-05" db="EMBL/GenBank/DDBJ databases">
        <title>Genome of Sphingobium sp. strain.</title>
        <authorList>
            <person name="Fan R."/>
        </authorList>
    </citation>
    <scope>NUCLEOTIDE SEQUENCE</scope>
    <source>
        <strain evidence="7">H33</strain>
    </source>
</reference>
<evidence type="ECO:0000256" key="1">
    <source>
        <dbReference type="ARBA" id="ARBA00010577"/>
    </source>
</evidence>
<evidence type="ECO:0000256" key="4">
    <source>
        <dbReference type="ARBA" id="ARBA00024746"/>
    </source>
</evidence>
<organism evidence="7 8">
    <name type="scientific">Sphingobium nicotianae</name>
    <dbReference type="NCBI Taxonomy" id="2782607"/>
    <lineage>
        <taxon>Bacteria</taxon>
        <taxon>Pseudomonadati</taxon>
        <taxon>Pseudomonadota</taxon>
        <taxon>Alphaproteobacteria</taxon>
        <taxon>Sphingomonadales</taxon>
        <taxon>Sphingomonadaceae</taxon>
        <taxon>Sphingobium</taxon>
    </lineage>
</organism>
<dbReference type="InterPro" id="IPR025965">
    <property type="entry name" value="FlgD/Vpr_Ig-like"/>
</dbReference>
<keyword evidence="7" id="KW-0282">Flagellum</keyword>
<dbReference type="Gene3D" id="2.30.30.910">
    <property type="match status" value="1"/>
</dbReference>
<comment type="caution">
    <text evidence="7">The sequence shown here is derived from an EMBL/GenBank/DDBJ whole genome shotgun (WGS) entry which is preliminary data.</text>
</comment>
<evidence type="ECO:0000256" key="3">
    <source>
        <dbReference type="ARBA" id="ARBA00022795"/>
    </source>
</evidence>
<feature type="domain" description="FlgD/Vpr Ig-like" evidence="6">
    <location>
        <begin position="118"/>
        <end position="186"/>
    </location>
</feature>
<gene>
    <name evidence="7" type="ORF">KK488_08950</name>
</gene>
<evidence type="ECO:0000259" key="6">
    <source>
        <dbReference type="Pfam" id="PF13860"/>
    </source>
</evidence>
<dbReference type="GO" id="GO:0044781">
    <property type="term" value="P:bacterial-type flagellum organization"/>
    <property type="evidence" value="ECO:0007669"/>
    <property type="project" value="UniProtKB-UniRule"/>
</dbReference>
<dbReference type="Pfam" id="PF03963">
    <property type="entry name" value="FlgD"/>
    <property type="match status" value="1"/>
</dbReference>
<dbReference type="Pfam" id="PF13860">
    <property type="entry name" value="FlgD_ig"/>
    <property type="match status" value="1"/>
</dbReference>
<dbReference type="EMBL" id="JAHGAW010000005">
    <property type="protein sequence ID" value="MBT2187072.1"/>
    <property type="molecule type" value="Genomic_DNA"/>
</dbReference>